<keyword evidence="3" id="KW-1185">Reference proteome</keyword>
<dbReference type="PANTHER" id="PTHR35458:SF8">
    <property type="entry name" value="SLR0650 PROTEIN"/>
    <property type="match status" value="1"/>
</dbReference>
<evidence type="ECO:0000259" key="1">
    <source>
        <dbReference type="Pfam" id="PF01936"/>
    </source>
</evidence>
<dbReference type="InterPro" id="IPR021139">
    <property type="entry name" value="NYN"/>
</dbReference>
<dbReference type="Pfam" id="PF01936">
    <property type="entry name" value="NYN"/>
    <property type="match status" value="1"/>
</dbReference>
<dbReference type="Gene3D" id="3.40.50.1010">
    <property type="entry name" value="5'-nuclease"/>
    <property type="match status" value="1"/>
</dbReference>
<sequence length="179" mass="20433">MHNQDKLRALYKNQRVAVFLDIQNLYYSARDAFNRKVNFESVLDRVLNERVLIRAIAYLVKLHGVDQKGFINTLKHIGYQVRVKEPKVFKRLDENGNLWTTVKADWDMGIAMDAISLAEKIDVAILASGDGDFADLVRYLHTKGVKVEIAAFKQTAAKELIEIADEFIDLTAFGEDIFL</sequence>
<dbReference type="PANTHER" id="PTHR35458">
    <property type="entry name" value="SLR0755 PROTEIN"/>
    <property type="match status" value="1"/>
</dbReference>
<dbReference type="Proteomes" id="UP000219036">
    <property type="component" value="Unassembled WGS sequence"/>
</dbReference>
<dbReference type="AlphaFoldDB" id="A0A285N1A1"/>
<dbReference type="CDD" id="cd10911">
    <property type="entry name" value="PIN_LabA"/>
    <property type="match status" value="1"/>
</dbReference>
<dbReference type="EMBL" id="OBEI01000001">
    <property type="protein sequence ID" value="SNZ02703.1"/>
    <property type="molecule type" value="Genomic_DNA"/>
</dbReference>
<name>A0A285N1A1_9AQUI</name>
<feature type="domain" description="NYN" evidence="1">
    <location>
        <begin position="15"/>
        <end position="170"/>
    </location>
</feature>
<gene>
    <name evidence="2" type="ORF">SAMN06265182_0186</name>
</gene>
<accession>A0A285N1A1</accession>
<proteinExistence type="predicted"/>
<evidence type="ECO:0000313" key="2">
    <source>
        <dbReference type="EMBL" id="SNZ02703.1"/>
    </source>
</evidence>
<organism evidence="2 3">
    <name type="scientific">Persephonella hydrogeniphila</name>
    <dbReference type="NCBI Taxonomy" id="198703"/>
    <lineage>
        <taxon>Bacteria</taxon>
        <taxon>Pseudomonadati</taxon>
        <taxon>Aquificota</taxon>
        <taxon>Aquificia</taxon>
        <taxon>Aquificales</taxon>
        <taxon>Hydrogenothermaceae</taxon>
        <taxon>Persephonella</taxon>
    </lineage>
</organism>
<protein>
    <submittedName>
        <fullName evidence="2">Uncharacterized conserved protein, LabA/DUF88 family</fullName>
    </submittedName>
</protein>
<reference evidence="3" key="1">
    <citation type="submission" date="2017-09" db="EMBL/GenBank/DDBJ databases">
        <authorList>
            <person name="Varghese N."/>
            <person name="Submissions S."/>
        </authorList>
    </citation>
    <scope>NUCLEOTIDE SEQUENCE [LARGE SCALE GENOMIC DNA]</scope>
    <source>
        <strain evidence="3">DSM 15103</strain>
    </source>
</reference>
<dbReference type="OrthoDB" id="9794137at2"/>
<evidence type="ECO:0000313" key="3">
    <source>
        <dbReference type="Proteomes" id="UP000219036"/>
    </source>
</evidence>
<dbReference type="RefSeq" id="WP_096999389.1">
    <property type="nucleotide sequence ID" value="NZ_OBEI01000001.1"/>
</dbReference>
<dbReference type="InterPro" id="IPR047140">
    <property type="entry name" value="LabA"/>
</dbReference>
<dbReference type="GO" id="GO:0004540">
    <property type="term" value="F:RNA nuclease activity"/>
    <property type="evidence" value="ECO:0007669"/>
    <property type="project" value="InterPro"/>
</dbReference>